<evidence type="ECO:0000259" key="11">
    <source>
        <dbReference type="Pfam" id="PF22366"/>
    </source>
</evidence>
<dbReference type="RefSeq" id="WP_084431576.1">
    <property type="nucleotide sequence ID" value="NZ_FWXV01000008.1"/>
</dbReference>
<dbReference type="OrthoDB" id="9781621at2"/>
<comment type="similarity">
    <text evidence="1">Belongs to the NADH dehydrogenase family.</text>
</comment>
<dbReference type="EMBL" id="FWXV01000008">
    <property type="protein sequence ID" value="SMD22814.1"/>
    <property type="molecule type" value="Genomic_DNA"/>
</dbReference>
<evidence type="ECO:0000256" key="2">
    <source>
        <dbReference type="ARBA" id="ARBA00012637"/>
    </source>
</evidence>
<evidence type="ECO:0000256" key="4">
    <source>
        <dbReference type="ARBA" id="ARBA00022827"/>
    </source>
</evidence>
<feature type="transmembrane region" description="Helical" evidence="9">
    <location>
        <begin position="30"/>
        <end position="46"/>
    </location>
</feature>
<feature type="transmembrane region" description="Helical" evidence="9">
    <location>
        <begin position="53"/>
        <end position="73"/>
    </location>
</feature>
<keyword evidence="3" id="KW-0285">Flavoprotein</keyword>
<name>A0A1W2FM28_KIBAR</name>
<keyword evidence="7" id="KW-0520">NAD</keyword>
<dbReference type="EC" id="1.6.5.9" evidence="2"/>
<evidence type="ECO:0000256" key="6">
    <source>
        <dbReference type="ARBA" id="ARBA00023002"/>
    </source>
</evidence>
<dbReference type="PRINTS" id="PR00368">
    <property type="entry name" value="FADPNR"/>
</dbReference>
<comment type="catalytic activity">
    <reaction evidence="8">
        <text>a quinone + NADH + H(+) = a quinol + NAD(+)</text>
        <dbReference type="Rhea" id="RHEA:46160"/>
        <dbReference type="ChEBI" id="CHEBI:15378"/>
        <dbReference type="ChEBI" id="CHEBI:24646"/>
        <dbReference type="ChEBI" id="CHEBI:57540"/>
        <dbReference type="ChEBI" id="CHEBI:57945"/>
        <dbReference type="ChEBI" id="CHEBI:132124"/>
        <dbReference type="EC" id="1.6.5.9"/>
    </reaction>
</comment>
<keyword evidence="9" id="KW-1133">Transmembrane helix</keyword>
<dbReference type="Pfam" id="PF07992">
    <property type="entry name" value="Pyr_redox_2"/>
    <property type="match status" value="1"/>
</dbReference>
<dbReference type="AlphaFoldDB" id="A0A1W2FM28"/>
<keyword evidence="9" id="KW-0812">Transmembrane</keyword>
<keyword evidence="9" id="KW-0472">Membrane</keyword>
<evidence type="ECO:0000256" key="8">
    <source>
        <dbReference type="ARBA" id="ARBA00047599"/>
    </source>
</evidence>
<accession>A0A1W2FM28</accession>
<dbReference type="SUPFAM" id="SSF51905">
    <property type="entry name" value="FAD/NAD(P)-binding domain"/>
    <property type="match status" value="2"/>
</dbReference>
<protein>
    <recommendedName>
        <fullName evidence="2">NADH:ubiquinone reductase (non-electrogenic)</fullName>
        <ecNumber evidence="2">1.6.5.9</ecNumber>
    </recommendedName>
</protein>
<dbReference type="Gene3D" id="3.50.50.100">
    <property type="match status" value="1"/>
</dbReference>
<reference evidence="12 13" key="1">
    <citation type="submission" date="2017-04" db="EMBL/GenBank/DDBJ databases">
        <authorList>
            <person name="Afonso C.L."/>
            <person name="Miller P.J."/>
            <person name="Scott M.A."/>
            <person name="Spackman E."/>
            <person name="Goraichik I."/>
            <person name="Dimitrov K.M."/>
            <person name="Suarez D.L."/>
            <person name="Swayne D.E."/>
        </authorList>
    </citation>
    <scope>NUCLEOTIDE SEQUENCE [LARGE SCALE GENOMIC DNA]</scope>
    <source>
        <strain evidence="12 13">DSM 43828</strain>
    </source>
</reference>
<dbReference type="InterPro" id="IPR045024">
    <property type="entry name" value="NDH-2"/>
</dbReference>
<gene>
    <name evidence="12" type="ORF">SAMN05661093_07616</name>
</gene>
<evidence type="ECO:0000259" key="10">
    <source>
        <dbReference type="Pfam" id="PF07992"/>
    </source>
</evidence>
<keyword evidence="6" id="KW-0560">Oxidoreductase</keyword>
<evidence type="ECO:0000256" key="1">
    <source>
        <dbReference type="ARBA" id="ARBA00005272"/>
    </source>
</evidence>
<evidence type="ECO:0000313" key="13">
    <source>
        <dbReference type="Proteomes" id="UP000192674"/>
    </source>
</evidence>
<dbReference type="PANTHER" id="PTHR43706:SF47">
    <property type="entry name" value="EXTERNAL NADH-UBIQUINONE OXIDOREDUCTASE 1, MITOCHONDRIAL-RELATED"/>
    <property type="match status" value="1"/>
</dbReference>
<dbReference type="InterPro" id="IPR023753">
    <property type="entry name" value="FAD/NAD-binding_dom"/>
</dbReference>
<dbReference type="PANTHER" id="PTHR43706">
    <property type="entry name" value="NADH DEHYDROGENASE"/>
    <property type="match status" value="1"/>
</dbReference>
<evidence type="ECO:0000256" key="3">
    <source>
        <dbReference type="ARBA" id="ARBA00022630"/>
    </source>
</evidence>
<dbReference type="PRINTS" id="PR00411">
    <property type="entry name" value="PNDRDTASEI"/>
</dbReference>
<feature type="domain" description="FAD/NAD(P)-binding" evidence="10">
    <location>
        <begin position="127"/>
        <end position="437"/>
    </location>
</feature>
<evidence type="ECO:0000313" key="12">
    <source>
        <dbReference type="EMBL" id="SMD22814.1"/>
    </source>
</evidence>
<dbReference type="InterPro" id="IPR036188">
    <property type="entry name" value="FAD/NAD-bd_sf"/>
</dbReference>
<dbReference type="Proteomes" id="UP000192674">
    <property type="component" value="Unassembled WGS sequence"/>
</dbReference>
<proteinExistence type="inferred from homology"/>
<feature type="domain" description="External alternative NADH-ubiquinone oxidoreductase-like C-terminal" evidence="11">
    <location>
        <begin position="462"/>
        <end position="520"/>
    </location>
</feature>
<keyword evidence="4" id="KW-0274">FAD</keyword>
<organism evidence="12 13">
    <name type="scientific">Kibdelosporangium aridum</name>
    <dbReference type="NCBI Taxonomy" id="2030"/>
    <lineage>
        <taxon>Bacteria</taxon>
        <taxon>Bacillati</taxon>
        <taxon>Actinomycetota</taxon>
        <taxon>Actinomycetes</taxon>
        <taxon>Pseudonocardiales</taxon>
        <taxon>Pseudonocardiaceae</taxon>
        <taxon>Kibdelosporangium</taxon>
    </lineage>
</organism>
<dbReference type="InterPro" id="IPR054585">
    <property type="entry name" value="NDH2-like_C"/>
</dbReference>
<keyword evidence="5" id="KW-0809">Transit peptide</keyword>
<dbReference type="Pfam" id="PF22366">
    <property type="entry name" value="NDH2_C"/>
    <property type="match status" value="1"/>
</dbReference>
<dbReference type="GO" id="GO:0050136">
    <property type="term" value="F:NADH dehydrogenase (quinone) (non-electrogenic) activity"/>
    <property type="evidence" value="ECO:0007669"/>
    <property type="project" value="UniProtKB-EC"/>
</dbReference>
<evidence type="ECO:0000256" key="7">
    <source>
        <dbReference type="ARBA" id="ARBA00023027"/>
    </source>
</evidence>
<keyword evidence="13" id="KW-1185">Reference proteome</keyword>
<evidence type="ECO:0000256" key="9">
    <source>
        <dbReference type="SAM" id="Phobius"/>
    </source>
</evidence>
<sequence length="531" mass="56995">MRDLVVGAVVGLLCAVPVLAVQGMSIGWYSLYAVVAGVVVALVSGHGRSNAAVVASSGVLVGVLGWLLVVLTLEPLLRGETPTWSATAVLQSYPFLVGDVLHGGLTGLVLAVVPNVHKEQPVREAARIVIVGGGFAGVAAAKRFEQLAARGAPIDVTLISDSNFLLFTPMLAEVASGALEPAHISAPIRSAVAHTRFRNGRVRKFDTGSRTVQLGDDVIPYDHLVLAVGSVPHSFDLPGVSEHAWTLKNLADSTRLRNHVIRQLELADSEPDPVQRRQLLTFVVAGAGFAGTEMIAELFDLVYRTAHYFPGVGLDEPDFLLVHPGDRILPEMSAELADYALERLRARGIRCRLGVRVAEATADAVRLDDGEWIATNTFVWTAGNRPSPLVGAKAIATDSRLRAAGLENLWAVGDCARIPDPDGTYYPPTAQHALRQGKAVADNIAAVLSGREPAEFRFRTLGLLVALGHRTAAADIRGRRFSGLAAWLLWRGIYLAKLPGLEKRIRVAFDWGLDLVFPRDIVVTSPDEVPR</sequence>
<evidence type="ECO:0000256" key="5">
    <source>
        <dbReference type="ARBA" id="ARBA00022946"/>
    </source>
</evidence>